<evidence type="ECO:0000256" key="4">
    <source>
        <dbReference type="ARBA" id="ARBA00023049"/>
    </source>
</evidence>
<gene>
    <name evidence="5" type="ORF">CO026_01070</name>
</gene>
<sequence length="437" mass="49015">MSLEANKIGQTTPEAIDEKWFDRIAELSISAFELLDGDKETRSREKTQFLNGEKVNPTLDYPQLTEFPFDEHEAALMNLKFDILKDEEDSVVVEIYKTKINEILAELRMLRMARGGQDNKFCAYSKFVYGRPSAENVSIMSGILRDKVSLGSGDENKNSSVSEFINLLENVPPSGFEQESLVGGAGLKGRVSSVEEVESAFQAALDEIGATDWKIVLHSNTSITNLRVSQKNKEVSIPLEQASTMLNRLLQGFIQHEVFGHVRRRVEGERTKLKLLGLGFDRVEKGEEGVATYLEQQVTGAEHFSHPQRYFAIALAIGEIDGIKRDFRQTFEILKLYYISTLKSGSDLEERAINSAWTLAVRVFRGTTGTTPGAVFTKDLNYFVGNKETWSLVNTDSNIVQYFSVGKFDAYNARHVGWLVQLGITDEKLAEILDAVQ</sequence>
<dbReference type="Proteomes" id="UP000230391">
    <property type="component" value="Unassembled WGS sequence"/>
</dbReference>
<name>A0A2M8FFA7_9BACT</name>
<reference evidence="6" key="1">
    <citation type="submission" date="2017-09" db="EMBL/GenBank/DDBJ databases">
        <title>Depth-based differentiation of microbial function through sediment-hosted aquifers and enrichment of novel symbionts in the deep terrestrial subsurface.</title>
        <authorList>
            <person name="Probst A.J."/>
            <person name="Ladd B."/>
            <person name="Jarett J.K."/>
            <person name="Geller-Mcgrath D.E."/>
            <person name="Sieber C.M.K."/>
            <person name="Emerson J.B."/>
            <person name="Anantharaman K."/>
            <person name="Thomas B.C."/>
            <person name="Malmstrom R."/>
            <person name="Stieglmeier M."/>
            <person name="Klingl A."/>
            <person name="Woyke T."/>
            <person name="Ryan C.M."/>
            <person name="Banfield J.F."/>
        </authorList>
    </citation>
    <scope>NUCLEOTIDE SEQUENCE [LARGE SCALE GENOMIC DNA]</scope>
</reference>
<dbReference type="Pfam" id="PF08014">
    <property type="entry name" value="MATCAP"/>
    <property type="match status" value="1"/>
</dbReference>
<evidence type="ECO:0000256" key="2">
    <source>
        <dbReference type="ARBA" id="ARBA00022670"/>
    </source>
</evidence>
<evidence type="ECO:0008006" key="7">
    <source>
        <dbReference type="Google" id="ProtNLM"/>
    </source>
</evidence>
<keyword evidence="2" id="KW-0645">Protease</keyword>
<protein>
    <recommendedName>
        <fullName evidence="7">DUF1704 domain-containing protein</fullName>
    </recommendedName>
</protein>
<keyword evidence="4" id="KW-0482">Metalloprotease</keyword>
<dbReference type="GO" id="GO:0006508">
    <property type="term" value="P:proteolysis"/>
    <property type="evidence" value="ECO:0007669"/>
    <property type="project" value="UniProtKB-KW"/>
</dbReference>
<evidence type="ECO:0000313" key="6">
    <source>
        <dbReference type="Proteomes" id="UP000230391"/>
    </source>
</evidence>
<dbReference type="EMBL" id="PFRD01000046">
    <property type="protein sequence ID" value="PJC56303.1"/>
    <property type="molecule type" value="Genomic_DNA"/>
</dbReference>
<proteinExistence type="predicted"/>
<dbReference type="SMART" id="SM01154">
    <property type="entry name" value="DUF1704"/>
    <property type="match status" value="1"/>
</dbReference>
<evidence type="ECO:0000313" key="5">
    <source>
        <dbReference type="EMBL" id="PJC56303.1"/>
    </source>
</evidence>
<comment type="caution">
    <text evidence="5">The sequence shown here is derived from an EMBL/GenBank/DDBJ whole genome shotgun (WGS) entry which is preliminary data.</text>
</comment>
<accession>A0A2M8FFA7</accession>
<dbReference type="GO" id="GO:0008237">
    <property type="term" value="F:metallopeptidase activity"/>
    <property type="evidence" value="ECO:0007669"/>
    <property type="project" value="UniProtKB-KW"/>
</dbReference>
<dbReference type="AlphaFoldDB" id="A0A2M8FFA7"/>
<keyword evidence="3" id="KW-0378">Hydrolase</keyword>
<dbReference type="InterPro" id="IPR012548">
    <property type="entry name" value="MATCAP"/>
</dbReference>
<evidence type="ECO:0000256" key="3">
    <source>
        <dbReference type="ARBA" id="ARBA00022801"/>
    </source>
</evidence>
<comment type="cofactor">
    <cofactor evidence="1">
        <name>Zn(2+)</name>
        <dbReference type="ChEBI" id="CHEBI:29105"/>
    </cofactor>
</comment>
<organism evidence="5 6">
    <name type="scientific">Candidatus Kaiserbacteria bacterium CG_4_9_14_0_2_um_filter_41_32</name>
    <dbReference type="NCBI Taxonomy" id="1974601"/>
    <lineage>
        <taxon>Bacteria</taxon>
        <taxon>Candidatus Kaiseribacteriota</taxon>
    </lineage>
</organism>
<evidence type="ECO:0000256" key="1">
    <source>
        <dbReference type="ARBA" id="ARBA00001947"/>
    </source>
</evidence>